<evidence type="ECO:0000256" key="2">
    <source>
        <dbReference type="ARBA" id="ARBA00022803"/>
    </source>
</evidence>
<dbReference type="InterPro" id="IPR019734">
    <property type="entry name" value="TPR_rpt"/>
</dbReference>
<reference evidence="4 5" key="1">
    <citation type="submission" date="2019-07" db="EMBL/GenBank/DDBJ databases">
        <title>Annotation for the trematode Paragonimus westermani.</title>
        <authorList>
            <person name="Choi Y.-J."/>
        </authorList>
    </citation>
    <scope>NUCLEOTIDE SEQUENCE [LARGE SCALE GENOMIC DNA]</scope>
    <source>
        <strain evidence="4">180907_Pwestermani</strain>
    </source>
</reference>
<evidence type="ECO:0000313" key="4">
    <source>
        <dbReference type="EMBL" id="KAF8572085.1"/>
    </source>
</evidence>
<dbReference type="OrthoDB" id="1658288at2759"/>
<dbReference type="InterPro" id="IPR011990">
    <property type="entry name" value="TPR-like_helical_dom_sf"/>
</dbReference>
<dbReference type="SUPFAM" id="SSF48452">
    <property type="entry name" value="TPR-like"/>
    <property type="match status" value="1"/>
</dbReference>
<keyword evidence="1" id="KW-0677">Repeat</keyword>
<gene>
    <name evidence="4" type="ORF">P879_04325</name>
</gene>
<evidence type="ECO:0000256" key="1">
    <source>
        <dbReference type="ARBA" id="ARBA00022737"/>
    </source>
</evidence>
<comment type="caution">
    <text evidence="4">The sequence shown here is derived from an EMBL/GenBank/DDBJ whole genome shotgun (WGS) entry which is preliminary data.</text>
</comment>
<feature type="region of interest" description="Disordered" evidence="3">
    <location>
        <begin position="36"/>
        <end position="65"/>
    </location>
</feature>
<feature type="compositionally biased region" description="Basic residues" evidence="3">
    <location>
        <begin position="38"/>
        <end position="48"/>
    </location>
</feature>
<evidence type="ECO:0000313" key="5">
    <source>
        <dbReference type="Proteomes" id="UP000699462"/>
    </source>
</evidence>
<organism evidence="4 5">
    <name type="scientific">Paragonimus westermani</name>
    <dbReference type="NCBI Taxonomy" id="34504"/>
    <lineage>
        <taxon>Eukaryota</taxon>
        <taxon>Metazoa</taxon>
        <taxon>Spiralia</taxon>
        <taxon>Lophotrochozoa</taxon>
        <taxon>Platyhelminthes</taxon>
        <taxon>Trematoda</taxon>
        <taxon>Digenea</taxon>
        <taxon>Plagiorchiida</taxon>
        <taxon>Troglotremata</taxon>
        <taxon>Troglotrematidae</taxon>
        <taxon>Paragonimus</taxon>
    </lineage>
</organism>
<feature type="region of interest" description="Disordered" evidence="3">
    <location>
        <begin position="1"/>
        <end position="21"/>
    </location>
</feature>
<keyword evidence="5" id="KW-1185">Reference proteome</keyword>
<evidence type="ECO:0000256" key="3">
    <source>
        <dbReference type="SAM" id="MobiDB-lite"/>
    </source>
</evidence>
<dbReference type="PANTHER" id="PTHR44858:SF1">
    <property type="entry name" value="UDP-N-ACETYLGLUCOSAMINE--PEPTIDE N-ACETYLGLUCOSAMINYLTRANSFERASE SPINDLY-RELATED"/>
    <property type="match status" value="1"/>
</dbReference>
<evidence type="ECO:0008006" key="6">
    <source>
        <dbReference type="Google" id="ProtNLM"/>
    </source>
</evidence>
<dbReference type="InterPro" id="IPR050498">
    <property type="entry name" value="Ycf3"/>
</dbReference>
<dbReference type="EMBL" id="JTDF01000180">
    <property type="protein sequence ID" value="KAF8572085.1"/>
    <property type="molecule type" value="Genomic_DNA"/>
</dbReference>
<protein>
    <recommendedName>
        <fullName evidence="6">Tetratricopeptide repeat protein</fullName>
    </recommendedName>
</protein>
<proteinExistence type="predicted"/>
<keyword evidence="2" id="KW-0802">TPR repeat</keyword>
<dbReference type="Proteomes" id="UP000699462">
    <property type="component" value="Unassembled WGS sequence"/>
</dbReference>
<accession>A0A8T0DVX1</accession>
<name>A0A8T0DVX1_9TREM</name>
<dbReference type="Gene3D" id="1.25.40.10">
    <property type="entry name" value="Tetratricopeptide repeat domain"/>
    <property type="match status" value="1"/>
</dbReference>
<dbReference type="Pfam" id="PF13432">
    <property type="entry name" value="TPR_16"/>
    <property type="match status" value="1"/>
</dbReference>
<dbReference type="AlphaFoldDB" id="A0A8T0DVX1"/>
<dbReference type="PANTHER" id="PTHR44858">
    <property type="entry name" value="TETRATRICOPEPTIDE REPEAT PROTEIN 6"/>
    <property type="match status" value="1"/>
</dbReference>
<sequence length="362" mass="41684">MVALSPHPNLSPPTNKPVRNHTIPEIEWIRQIWQPSSPRKRRRQRKVTWRSGSTPSKPSPDEPADLFVLNPKDVTLIHAIQEQQRIRRRSEISVDWTTPVLLPDSIDIRNTDLGEKAPDTALKIGVLAQAKADLMTAINRLPQLVSAYWQLHLVSLIEGNVDQALNHLDRYLKCTLSVRNPQANKSKKQLEVAYLFKIKIHQLLNDPQSELLAWRELILLNPKQYSYYRQRALLLLKLNQPIDAFADLEKTLSLNPVDKEARLEHALYYFKNRNWASASNCFQQFTELWPDDSEARAYLGRTWMHLKRHAEALAELTASLYFTPLNVEAIQTTFTGWKVYLCRAEAYHALGKVSNSSISDVE</sequence>
<dbReference type="SMART" id="SM00028">
    <property type="entry name" value="TPR"/>
    <property type="match status" value="4"/>
</dbReference>